<keyword evidence="7" id="KW-0378">Hydrolase</keyword>
<dbReference type="PANTHER" id="PTHR37984">
    <property type="entry name" value="PROTEIN CBG26694"/>
    <property type="match status" value="1"/>
</dbReference>
<keyword evidence="11" id="KW-0479">Metal-binding</keyword>
<dbReference type="InterPro" id="IPR001878">
    <property type="entry name" value="Znf_CCHC"/>
</dbReference>
<feature type="compositionally biased region" description="Low complexity" evidence="12">
    <location>
        <begin position="284"/>
        <end position="293"/>
    </location>
</feature>
<dbReference type="PROSITE" id="PS50158">
    <property type="entry name" value="ZF_CCHC"/>
    <property type="match status" value="1"/>
</dbReference>
<dbReference type="GO" id="GO:0004190">
    <property type="term" value="F:aspartic-type endopeptidase activity"/>
    <property type="evidence" value="ECO:0007669"/>
    <property type="project" value="UniProtKB-KW"/>
</dbReference>
<feature type="region of interest" description="Disordered" evidence="12">
    <location>
        <begin position="275"/>
        <end position="299"/>
    </location>
</feature>
<keyword evidence="11" id="KW-0862">Zinc</keyword>
<evidence type="ECO:0000256" key="8">
    <source>
        <dbReference type="ARBA" id="ARBA00022918"/>
    </source>
</evidence>
<keyword evidence="3" id="KW-0548">Nucleotidyltransferase</keyword>
<dbReference type="AlphaFoldDB" id="A0A699GTH1"/>
<evidence type="ECO:0000256" key="11">
    <source>
        <dbReference type="PROSITE-ProRule" id="PRU00047"/>
    </source>
</evidence>
<dbReference type="Gene3D" id="3.10.10.10">
    <property type="entry name" value="HIV Type 1 Reverse Transcriptase, subunit A, domain 1"/>
    <property type="match status" value="1"/>
</dbReference>
<dbReference type="InterPro" id="IPR000477">
    <property type="entry name" value="RT_dom"/>
</dbReference>
<dbReference type="InterPro" id="IPR041577">
    <property type="entry name" value="RT_RNaseH_2"/>
</dbReference>
<dbReference type="PANTHER" id="PTHR37984:SF5">
    <property type="entry name" value="PROTEIN NYNRIN-LIKE"/>
    <property type="match status" value="1"/>
</dbReference>
<dbReference type="InterPro" id="IPR036875">
    <property type="entry name" value="Znf_CCHC_sf"/>
</dbReference>
<keyword evidence="10" id="KW-0511">Multifunctional enzyme</keyword>
<dbReference type="Gene3D" id="3.30.70.270">
    <property type="match status" value="1"/>
</dbReference>
<dbReference type="GO" id="GO:0003964">
    <property type="term" value="F:RNA-directed DNA polymerase activity"/>
    <property type="evidence" value="ECO:0007669"/>
    <property type="project" value="UniProtKB-KW"/>
</dbReference>
<evidence type="ECO:0000256" key="9">
    <source>
        <dbReference type="ARBA" id="ARBA00023125"/>
    </source>
</evidence>
<sequence>MIDFVTTVRHDTDDIYERLDDAQDDRVLMSEQFNMLRKDKRDHAQNARLMETEARLSRQAWVQSMDASDTARAEVMSLRTTLLAQHAEMKMAPKRTTKSTPATTTTTTTTYMNDAQLKALIDQGVANALAACDADRSRNGEESHDSGMGARRQAPSDRKCTYPDFMKCKPLYFKGTEGVVELTQWFEWMETVFRISNCVVENQIKFATCTLLGSALTWMNPEESDKIERYIGGLPDMIHESVMTFNPKTMQDVIEFTTKLIDKKISTFAERQVKNKRKFEDTSKNNQNQQKNKSVLRNAASTTRTKPICFKCGAHRHFKKECPKLKSNNRGNPIGNGNAPTKVYAVGHAGTNPDSNIVTGTFLLNNHYASILFDTGADRSFMSIVFSSQIDITPTTLDHYYDVELNDERIIGLDTIIQELNKLTVKNRYSLPRIDDLFDQLQGSSVYSKTDLRSGYHQLRVHEEDILKTAFKTRYGHYEFQVMPFGLTNVPAIAKSMTKLTHNKVKFDWGDKQEEAFQLLKQKLYSVPILALPEGIKDFIVYYNASIKGLGTVLMQREKTEARKPENIKNEDVEGMLIENSKDLEKLRMEKLEPRADGTLCLNGSSWLPCYGDLRTVIMHESHKSKYSIHLGYDKMYQDMKKLYWWPNTKAKIATYVSKCLTYAKVKAKHQRPSGLLVQPEIPQWK</sequence>
<evidence type="ECO:0000313" key="14">
    <source>
        <dbReference type="EMBL" id="GEV97543.1"/>
    </source>
</evidence>
<dbReference type="GO" id="GO:0006508">
    <property type="term" value="P:proteolysis"/>
    <property type="evidence" value="ECO:0007669"/>
    <property type="project" value="UniProtKB-KW"/>
</dbReference>
<dbReference type="SUPFAM" id="SSF57756">
    <property type="entry name" value="Retrovirus zinc finger-like domains"/>
    <property type="match status" value="1"/>
</dbReference>
<dbReference type="Gene3D" id="1.10.340.70">
    <property type="match status" value="1"/>
</dbReference>
<dbReference type="GO" id="GO:0003677">
    <property type="term" value="F:DNA binding"/>
    <property type="evidence" value="ECO:0007669"/>
    <property type="project" value="UniProtKB-KW"/>
</dbReference>
<proteinExistence type="predicted"/>
<dbReference type="EMBL" id="BKCJ010040667">
    <property type="protein sequence ID" value="GEV97543.1"/>
    <property type="molecule type" value="Genomic_DNA"/>
</dbReference>
<evidence type="ECO:0000256" key="4">
    <source>
        <dbReference type="ARBA" id="ARBA00022722"/>
    </source>
</evidence>
<dbReference type="Pfam" id="PF17919">
    <property type="entry name" value="RT_RNaseH_2"/>
    <property type="match status" value="1"/>
</dbReference>
<keyword evidence="5" id="KW-0064">Aspartyl protease</keyword>
<dbReference type="Pfam" id="PF00078">
    <property type="entry name" value="RVT_1"/>
    <property type="match status" value="1"/>
</dbReference>
<evidence type="ECO:0000256" key="6">
    <source>
        <dbReference type="ARBA" id="ARBA00022759"/>
    </source>
</evidence>
<name>A0A699GTH1_TANCI</name>
<keyword evidence="6" id="KW-0255">Endonuclease</keyword>
<evidence type="ECO:0000256" key="10">
    <source>
        <dbReference type="ARBA" id="ARBA00023268"/>
    </source>
</evidence>
<keyword evidence="11" id="KW-0863">Zinc-finger</keyword>
<feature type="domain" description="CCHC-type" evidence="13">
    <location>
        <begin position="309"/>
        <end position="324"/>
    </location>
</feature>
<evidence type="ECO:0000256" key="3">
    <source>
        <dbReference type="ARBA" id="ARBA00022695"/>
    </source>
</evidence>
<dbReference type="GO" id="GO:0004519">
    <property type="term" value="F:endonuclease activity"/>
    <property type="evidence" value="ECO:0007669"/>
    <property type="project" value="UniProtKB-KW"/>
</dbReference>
<dbReference type="InterPro" id="IPR050951">
    <property type="entry name" value="Retrovirus_Pol_polyprotein"/>
</dbReference>
<dbReference type="InterPro" id="IPR041588">
    <property type="entry name" value="Integrase_H2C2"/>
</dbReference>
<evidence type="ECO:0000256" key="2">
    <source>
        <dbReference type="ARBA" id="ARBA00022679"/>
    </source>
</evidence>
<keyword evidence="8" id="KW-0695">RNA-directed DNA polymerase</keyword>
<accession>A0A699GTH1</accession>
<keyword evidence="1" id="KW-0645">Protease</keyword>
<keyword evidence="9" id="KW-0238">DNA-binding</keyword>
<protein>
    <recommendedName>
        <fullName evidence="13">CCHC-type domain-containing protein</fullName>
    </recommendedName>
</protein>
<keyword evidence="4" id="KW-0540">Nuclease</keyword>
<evidence type="ECO:0000259" key="13">
    <source>
        <dbReference type="PROSITE" id="PS50158"/>
    </source>
</evidence>
<feature type="region of interest" description="Disordered" evidence="12">
    <location>
        <begin position="136"/>
        <end position="155"/>
    </location>
</feature>
<gene>
    <name evidence="14" type="ORF">Tci_169520</name>
</gene>
<dbReference type="Pfam" id="PF08284">
    <property type="entry name" value="RVP_2"/>
    <property type="match status" value="1"/>
</dbReference>
<keyword evidence="2" id="KW-0808">Transferase</keyword>
<evidence type="ECO:0000256" key="1">
    <source>
        <dbReference type="ARBA" id="ARBA00022670"/>
    </source>
</evidence>
<feature type="compositionally biased region" description="Basic and acidic residues" evidence="12">
    <location>
        <begin position="136"/>
        <end position="145"/>
    </location>
</feature>
<comment type="caution">
    <text evidence="14">The sequence shown here is derived from an EMBL/GenBank/DDBJ whole genome shotgun (WGS) entry which is preliminary data.</text>
</comment>
<dbReference type="InterPro" id="IPR043502">
    <property type="entry name" value="DNA/RNA_pol_sf"/>
</dbReference>
<dbReference type="GO" id="GO:0008270">
    <property type="term" value="F:zinc ion binding"/>
    <property type="evidence" value="ECO:0007669"/>
    <property type="project" value="UniProtKB-KW"/>
</dbReference>
<evidence type="ECO:0000256" key="7">
    <source>
        <dbReference type="ARBA" id="ARBA00022801"/>
    </source>
</evidence>
<reference evidence="14" key="1">
    <citation type="journal article" date="2019" name="Sci. Rep.">
        <title>Draft genome of Tanacetum cinerariifolium, the natural source of mosquito coil.</title>
        <authorList>
            <person name="Yamashiro T."/>
            <person name="Shiraishi A."/>
            <person name="Satake H."/>
            <person name="Nakayama K."/>
        </authorList>
    </citation>
    <scope>NUCLEOTIDE SEQUENCE</scope>
</reference>
<dbReference type="CDD" id="cd01647">
    <property type="entry name" value="RT_LTR"/>
    <property type="match status" value="1"/>
</dbReference>
<evidence type="ECO:0000256" key="12">
    <source>
        <dbReference type="SAM" id="MobiDB-lite"/>
    </source>
</evidence>
<dbReference type="SUPFAM" id="SSF56672">
    <property type="entry name" value="DNA/RNA polymerases"/>
    <property type="match status" value="1"/>
</dbReference>
<dbReference type="FunFam" id="3.10.10.10:FF:000007">
    <property type="entry name" value="Retrovirus-related Pol polyprotein from transposon 17.6-like Protein"/>
    <property type="match status" value="1"/>
</dbReference>
<dbReference type="Pfam" id="PF17921">
    <property type="entry name" value="Integrase_H2C2"/>
    <property type="match status" value="1"/>
</dbReference>
<evidence type="ECO:0000256" key="5">
    <source>
        <dbReference type="ARBA" id="ARBA00022750"/>
    </source>
</evidence>
<dbReference type="InterPro" id="IPR043128">
    <property type="entry name" value="Rev_trsase/Diguanyl_cyclase"/>
</dbReference>
<organism evidence="14">
    <name type="scientific">Tanacetum cinerariifolium</name>
    <name type="common">Dalmatian daisy</name>
    <name type="synonym">Chrysanthemum cinerariifolium</name>
    <dbReference type="NCBI Taxonomy" id="118510"/>
    <lineage>
        <taxon>Eukaryota</taxon>
        <taxon>Viridiplantae</taxon>
        <taxon>Streptophyta</taxon>
        <taxon>Embryophyta</taxon>
        <taxon>Tracheophyta</taxon>
        <taxon>Spermatophyta</taxon>
        <taxon>Magnoliopsida</taxon>
        <taxon>eudicotyledons</taxon>
        <taxon>Gunneridae</taxon>
        <taxon>Pentapetalae</taxon>
        <taxon>asterids</taxon>
        <taxon>campanulids</taxon>
        <taxon>Asterales</taxon>
        <taxon>Asteraceae</taxon>
        <taxon>Asteroideae</taxon>
        <taxon>Anthemideae</taxon>
        <taxon>Anthemidinae</taxon>
        <taxon>Tanacetum</taxon>
    </lineage>
</organism>